<evidence type="ECO:0000259" key="1">
    <source>
        <dbReference type="Pfam" id="PF03372"/>
    </source>
</evidence>
<dbReference type="EMBL" id="JBEDUW010000002">
    <property type="protein sequence ID" value="KAK9943229.1"/>
    <property type="molecule type" value="Genomic_DNA"/>
</dbReference>
<dbReference type="Gene3D" id="3.60.10.10">
    <property type="entry name" value="Endonuclease/exonuclease/phosphatase"/>
    <property type="match status" value="1"/>
</dbReference>
<comment type="caution">
    <text evidence="2">The sequence shown here is derived from an EMBL/GenBank/DDBJ whole genome shotgun (WGS) entry which is preliminary data.</text>
</comment>
<name>A0AAW1Y4W8_RUBAR</name>
<gene>
    <name evidence="2" type="ORF">M0R45_008844</name>
</gene>
<feature type="domain" description="Endonuclease/exonuclease/phosphatase" evidence="1">
    <location>
        <begin position="24"/>
        <end position="160"/>
    </location>
</feature>
<reference evidence="2 3" key="1">
    <citation type="journal article" date="2023" name="G3 (Bethesda)">
        <title>A chromosome-length genome assembly and annotation of blackberry (Rubus argutus, cv. 'Hillquist').</title>
        <authorList>
            <person name="Bruna T."/>
            <person name="Aryal R."/>
            <person name="Dudchenko O."/>
            <person name="Sargent D.J."/>
            <person name="Mead D."/>
            <person name="Buti M."/>
            <person name="Cavallini A."/>
            <person name="Hytonen T."/>
            <person name="Andres J."/>
            <person name="Pham M."/>
            <person name="Weisz D."/>
            <person name="Mascagni F."/>
            <person name="Usai G."/>
            <person name="Natali L."/>
            <person name="Bassil N."/>
            <person name="Fernandez G.E."/>
            <person name="Lomsadze A."/>
            <person name="Armour M."/>
            <person name="Olukolu B."/>
            <person name="Poorten T."/>
            <person name="Britton C."/>
            <person name="Davik J."/>
            <person name="Ashrafi H."/>
            <person name="Aiden E.L."/>
            <person name="Borodovsky M."/>
            <person name="Worthington M."/>
        </authorList>
    </citation>
    <scope>NUCLEOTIDE SEQUENCE [LARGE SCALE GENOMIC DNA]</scope>
    <source>
        <strain evidence="2">PI 553951</strain>
    </source>
</reference>
<dbReference type="PANTHER" id="PTHR33710">
    <property type="entry name" value="BNAC02G09200D PROTEIN"/>
    <property type="match status" value="1"/>
</dbReference>
<dbReference type="InterPro" id="IPR036691">
    <property type="entry name" value="Endo/exonu/phosph_ase_sf"/>
</dbReference>
<dbReference type="AlphaFoldDB" id="A0AAW1Y4W8"/>
<keyword evidence="3" id="KW-1185">Reference proteome</keyword>
<dbReference type="InterPro" id="IPR005135">
    <property type="entry name" value="Endo/exonuclease/phosphatase"/>
</dbReference>
<accession>A0AAW1Y4W8</accession>
<dbReference type="GO" id="GO:0003824">
    <property type="term" value="F:catalytic activity"/>
    <property type="evidence" value="ECO:0007669"/>
    <property type="project" value="InterPro"/>
</dbReference>
<evidence type="ECO:0000313" key="2">
    <source>
        <dbReference type="EMBL" id="KAK9943229.1"/>
    </source>
</evidence>
<dbReference type="Pfam" id="PF03372">
    <property type="entry name" value="Exo_endo_phos"/>
    <property type="match status" value="1"/>
</dbReference>
<dbReference type="SUPFAM" id="SSF56219">
    <property type="entry name" value="DNase I-like"/>
    <property type="match status" value="1"/>
</dbReference>
<dbReference type="PANTHER" id="PTHR33710:SF71">
    <property type="entry name" value="ENDONUCLEASE_EXONUCLEASE_PHOSPHATASE DOMAIN-CONTAINING PROTEIN"/>
    <property type="match status" value="1"/>
</dbReference>
<sequence length="195" mass="22293">MKNLYWNARGIANGDTKRALKNLVLLHKRLFVCIAEPFVLVNSILVSYWRSMSIRQLWNELGTIHSQYGVGPWVVLGDFNCVLGAHEKRGGGPPIASSCHDFQKMCDNCELIDIPTKGLSFTWSNRRTEVRLDRALANLNWIESWYSLECCTLTRVTSDHCPILLSCSRLLSVAKFPFRFQSMWLQMPTVTTQLP</sequence>
<dbReference type="Proteomes" id="UP001457282">
    <property type="component" value="Unassembled WGS sequence"/>
</dbReference>
<proteinExistence type="predicted"/>
<organism evidence="2 3">
    <name type="scientific">Rubus argutus</name>
    <name type="common">Southern blackberry</name>
    <dbReference type="NCBI Taxonomy" id="59490"/>
    <lineage>
        <taxon>Eukaryota</taxon>
        <taxon>Viridiplantae</taxon>
        <taxon>Streptophyta</taxon>
        <taxon>Embryophyta</taxon>
        <taxon>Tracheophyta</taxon>
        <taxon>Spermatophyta</taxon>
        <taxon>Magnoliopsida</taxon>
        <taxon>eudicotyledons</taxon>
        <taxon>Gunneridae</taxon>
        <taxon>Pentapetalae</taxon>
        <taxon>rosids</taxon>
        <taxon>fabids</taxon>
        <taxon>Rosales</taxon>
        <taxon>Rosaceae</taxon>
        <taxon>Rosoideae</taxon>
        <taxon>Rosoideae incertae sedis</taxon>
        <taxon>Rubus</taxon>
    </lineage>
</organism>
<evidence type="ECO:0000313" key="3">
    <source>
        <dbReference type="Proteomes" id="UP001457282"/>
    </source>
</evidence>
<protein>
    <recommendedName>
        <fullName evidence="1">Endonuclease/exonuclease/phosphatase domain-containing protein</fullName>
    </recommendedName>
</protein>